<dbReference type="Proteomes" id="UP001558613">
    <property type="component" value="Unassembled WGS sequence"/>
</dbReference>
<sequence length="117" mass="13205">MLKQQTPASRPRRSRSDPRQAHKLRMREGKRCPTLKVTADPWKADGGQKERQSCGGLRQVHNCGAGAMQGKNLCWEFALINFAVSLCFRPSLSVDFNPVYYQSTRGRLITGFAKFCT</sequence>
<feature type="region of interest" description="Disordered" evidence="1">
    <location>
        <begin position="1"/>
        <end position="52"/>
    </location>
</feature>
<evidence type="ECO:0000313" key="2">
    <source>
        <dbReference type="EMBL" id="KAL1248213.1"/>
    </source>
</evidence>
<feature type="compositionally biased region" description="Basic and acidic residues" evidence="1">
    <location>
        <begin position="42"/>
        <end position="52"/>
    </location>
</feature>
<dbReference type="EMBL" id="JAYMGO010000024">
    <property type="protein sequence ID" value="KAL1248213.1"/>
    <property type="molecule type" value="Genomic_DNA"/>
</dbReference>
<feature type="compositionally biased region" description="Basic and acidic residues" evidence="1">
    <location>
        <begin position="14"/>
        <end position="31"/>
    </location>
</feature>
<evidence type="ECO:0000256" key="1">
    <source>
        <dbReference type="SAM" id="MobiDB-lite"/>
    </source>
</evidence>
<protein>
    <submittedName>
        <fullName evidence="2">Uncharacterized protein</fullName>
    </submittedName>
</protein>
<proteinExistence type="predicted"/>
<reference evidence="2 3" key="1">
    <citation type="submission" date="2023-09" db="EMBL/GenBank/DDBJ databases">
        <authorList>
            <person name="Wang M."/>
        </authorList>
    </citation>
    <scope>NUCLEOTIDE SEQUENCE [LARGE SCALE GENOMIC DNA]</scope>
    <source>
        <strain evidence="2">GT-2023</strain>
        <tissue evidence="2">Liver</tissue>
    </source>
</reference>
<evidence type="ECO:0000313" key="3">
    <source>
        <dbReference type="Proteomes" id="UP001558613"/>
    </source>
</evidence>
<organism evidence="2 3">
    <name type="scientific">Cirrhinus molitorella</name>
    <name type="common">mud carp</name>
    <dbReference type="NCBI Taxonomy" id="172907"/>
    <lineage>
        <taxon>Eukaryota</taxon>
        <taxon>Metazoa</taxon>
        <taxon>Chordata</taxon>
        <taxon>Craniata</taxon>
        <taxon>Vertebrata</taxon>
        <taxon>Euteleostomi</taxon>
        <taxon>Actinopterygii</taxon>
        <taxon>Neopterygii</taxon>
        <taxon>Teleostei</taxon>
        <taxon>Ostariophysi</taxon>
        <taxon>Cypriniformes</taxon>
        <taxon>Cyprinidae</taxon>
        <taxon>Labeoninae</taxon>
        <taxon>Labeonini</taxon>
        <taxon>Cirrhinus</taxon>
    </lineage>
</organism>
<comment type="caution">
    <text evidence="2">The sequence shown here is derived from an EMBL/GenBank/DDBJ whole genome shotgun (WGS) entry which is preliminary data.</text>
</comment>
<keyword evidence="3" id="KW-1185">Reference proteome</keyword>
<accession>A0ABR3L5W2</accession>
<name>A0ABR3L5W2_9TELE</name>
<gene>
    <name evidence="2" type="ORF">QQF64_021531</name>
</gene>